<evidence type="ECO:0000313" key="3">
    <source>
        <dbReference type="Proteomes" id="UP000305041"/>
    </source>
</evidence>
<evidence type="ECO:0000313" key="2">
    <source>
        <dbReference type="EMBL" id="TLP67030.1"/>
    </source>
</evidence>
<name>A0ABY2UWN9_9RHOB</name>
<comment type="caution">
    <text evidence="2">The sequence shown here is derived from an EMBL/GenBank/DDBJ whole genome shotgun (WGS) entry which is preliminary data.</text>
</comment>
<keyword evidence="3" id="KW-1185">Reference proteome</keyword>
<feature type="chain" id="PRO_5047271925" evidence="1">
    <location>
        <begin position="20"/>
        <end position="476"/>
    </location>
</feature>
<reference evidence="2 3" key="1">
    <citation type="submission" date="2019-05" db="EMBL/GenBank/DDBJ databases">
        <title>Draft genome sequence of Pelagicola sp. DSW4-44.</title>
        <authorList>
            <person name="Oh J."/>
        </authorList>
    </citation>
    <scope>NUCLEOTIDE SEQUENCE [LARGE SCALE GENOMIC DNA]</scope>
    <source>
        <strain evidence="2 3">DSW4-44</strain>
    </source>
</reference>
<dbReference type="RefSeq" id="WP_138162249.1">
    <property type="nucleotide sequence ID" value="NZ_VAUA01000003.1"/>
</dbReference>
<feature type="signal peptide" evidence="1">
    <location>
        <begin position="1"/>
        <end position="19"/>
    </location>
</feature>
<protein>
    <submittedName>
        <fullName evidence="2">Uncharacterized protein</fullName>
    </submittedName>
</protein>
<dbReference type="Proteomes" id="UP000305041">
    <property type="component" value="Unassembled WGS sequence"/>
</dbReference>
<dbReference type="EMBL" id="VAUA01000003">
    <property type="protein sequence ID" value="TLP67030.1"/>
    <property type="molecule type" value="Genomic_DNA"/>
</dbReference>
<dbReference type="PROSITE" id="PS51257">
    <property type="entry name" value="PROKAR_LIPOPROTEIN"/>
    <property type="match status" value="1"/>
</dbReference>
<proteinExistence type="predicted"/>
<sequence length="476" mass="51188">MKKLLFIAAAYVSSLGAASAEFSWHNSTATSCLSVCNASKQAPVSTGTYDGENYYICSFKTDSDTSPRPGYNLIQGWSPKGESCFSAAGKNSAASETFSCLCNKESPKYPLGTFDVATVPAPGGLQKDLLNLSDGSFAVRWADKLSIYSNKGVRTGAILQIPGEIVKLPDGGFLAFYDEVTGHVDRSVIRSSYIQKYDNSGQSVGERLTVKIGDNEANTVSASVVKILKLSPQTGHRYVLAMYGGFVIYDANTHTIDDFQPVLPIPKYGSPDNVISDVALLSNGSFEVLSYSDNMGEDWKYISRFNSKGTNVSAAKKLYTKETNHFANGRIFATPDGGFEAFWPTYVNGDGNTHWLARSFDASGSSIGDSVSVSNLTAPQSAYLNLASVGENCKLATFAEVLSDGNFDIKMSLVNSKFKASTPISIINSDNGNPMNAIGLRLDDGSVLMSWEAYQTNDTKIVRGQIFPSSMFACQG</sequence>
<keyword evidence="1" id="KW-0732">Signal</keyword>
<accession>A0ABY2UWN9</accession>
<evidence type="ECO:0000256" key="1">
    <source>
        <dbReference type="SAM" id="SignalP"/>
    </source>
</evidence>
<organism evidence="2 3">
    <name type="scientific">Parasedimentitalea maritima</name>
    <dbReference type="NCBI Taxonomy" id="2578117"/>
    <lineage>
        <taxon>Bacteria</taxon>
        <taxon>Pseudomonadati</taxon>
        <taxon>Pseudomonadota</taxon>
        <taxon>Alphaproteobacteria</taxon>
        <taxon>Rhodobacterales</taxon>
        <taxon>Paracoccaceae</taxon>
        <taxon>Parasedimentitalea</taxon>
    </lineage>
</organism>
<gene>
    <name evidence="2" type="ORF">FEE96_06675</name>
</gene>